<dbReference type="EMBL" id="ML208275">
    <property type="protein sequence ID" value="TFK73463.1"/>
    <property type="molecule type" value="Genomic_DNA"/>
</dbReference>
<name>A0ACD3B568_9AGAR</name>
<organism evidence="1 2">
    <name type="scientific">Pluteus cervinus</name>
    <dbReference type="NCBI Taxonomy" id="181527"/>
    <lineage>
        <taxon>Eukaryota</taxon>
        <taxon>Fungi</taxon>
        <taxon>Dikarya</taxon>
        <taxon>Basidiomycota</taxon>
        <taxon>Agaricomycotina</taxon>
        <taxon>Agaricomycetes</taxon>
        <taxon>Agaricomycetidae</taxon>
        <taxon>Agaricales</taxon>
        <taxon>Pluteineae</taxon>
        <taxon>Pluteaceae</taxon>
        <taxon>Pluteus</taxon>
    </lineage>
</organism>
<protein>
    <submittedName>
        <fullName evidence="1">Uncharacterized protein</fullName>
    </submittedName>
</protein>
<keyword evidence="2" id="KW-1185">Reference proteome</keyword>
<evidence type="ECO:0000313" key="2">
    <source>
        <dbReference type="Proteomes" id="UP000308600"/>
    </source>
</evidence>
<accession>A0ACD3B568</accession>
<dbReference type="Proteomes" id="UP000308600">
    <property type="component" value="Unassembled WGS sequence"/>
</dbReference>
<gene>
    <name evidence="1" type="ORF">BDN72DRAFT_182134</name>
</gene>
<evidence type="ECO:0000313" key="1">
    <source>
        <dbReference type="EMBL" id="TFK73463.1"/>
    </source>
</evidence>
<sequence>MQETRADTMDSLDGLGEASVQRFPSYADWTQAQKPEEPYGMDEGEEPQQQERPDMESIPEADEGDAVAQGPVHDAQEEAGGSQETLLHHEQTPTPTQPVAQWIGSGSSVTVVQPHLETGADESKKPDRPSSIKSASPSPPSATSSKPKSAPTWSPVRPSPKAAVPTRTPESTVSSAPAELGSPEGVKAGEDTADVDMDVDGEEPAVGHDEGDDGNEQLPVDDDEEDEDDEEEEEDQDEPQADAEQEGGAVADDEDEDDILEYRDDDNLNPHLVPVSTLPAVAQGMSYPQIEHKVEEPDDIPESSDREEEDELLDDNDQQDEGPGYFVGQVQFEVQQPRAYVYEKVQQPEPGQPAYKEVHEELGQAYEEDQQPELGQPYGDDQVQEQNWQPEFEAVVEQDEDMDPEPYNDDERVLIEGAQELEFAPDDDEDEDGLGAEVVADPMSPEIPVQGLAHEPVAPQEEHDDAHDDEALDEPLKLNTFLDPDSAGHEDEPEADVTPTKAASIREESVELGAPPPQPITQLQPALPVVVAKPLSQVSSSTTKPPSATQLRPIVSLQAQQSSRPRRPIPLPIPRPDRSISPTKSGDSPLVPSFAPRVLAANSPLMSNRSHVSPTPSEASVRSGPPAPSEYYMSPPPPPPPPSSTALLTSMWDNESITEKGRRVFAPPSVSPPPPPSPQHEMSPELGMEEDSPSSSPLSSAPSSPERRAMPTSTAPTSSAGNENSEARRRDKAKGKAKEVAHTGTGEEDEPIVISSSDEEGEGEDEDDHQPVVSTSKKVDKGKGKARARDGDDSLDIKMEDLQAQMKQKGASTRDQGEGGGGEEGGEEPQAEEDEDESAMTDESDVIPIYKFKRRRRAIGKKTTSTNSGTVAGTPVPGAAAASVDGNASTKSIDDPIRRRLNKLAAGSGEAAGPSGGTGQIQPSAAATKVKKKRKLDLGGESPLEHVQKRVKMSRDHDSDEDEKYMKSKIASKKKGGRKEEVGEKKRGRPKKGTGKREKSTPDQSTEWPEQLTSEEDEFSQKFIGCDL</sequence>
<reference evidence="1 2" key="1">
    <citation type="journal article" date="2019" name="Nat. Ecol. Evol.">
        <title>Megaphylogeny resolves global patterns of mushroom evolution.</title>
        <authorList>
            <person name="Varga T."/>
            <person name="Krizsan K."/>
            <person name="Foldi C."/>
            <person name="Dima B."/>
            <person name="Sanchez-Garcia M."/>
            <person name="Sanchez-Ramirez S."/>
            <person name="Szollosi G.J."/>
            <person name="Szarkandi J.G."/>
            <person name="Papp V."/>
            <person name="Albert L."/>
            <person name="Andreopoulos W."/>
            <person name="Angelini C."/>
            <person name="Antonin V."/>
            <person name="Barry K.W."/>
            <person name="Bougher N.L."/>
            <person name="Buchanan P."/>
            <person name="Buyck B."/>
            <person name="Bense V."/>
            <person name="Catcheside P."/>
            <person name="Chovatia M."/>
            <person name="Cooper J."/>
            <person name="Damon W."/>
            <person name="Desjardin D."/>
            <person name="Finy P."/>
            <person name="Geml J."/>
            <person name="Haridas S."/>
            <person name="Hughes K."/>
            <person name="Justo A."/>
            <person name="Karasinski D."/>
            <person name="Kautmanova I."/>
            <person name="Kiss B."/>
            <person name="Kocsube S."/>
            <person name="Kotiranta H."/>
            <person name="LaButti K.M."/>
            <person name="Lechner B.E."/>
            <person name="Liimatainen K."/>
            <person name="Lipzen A."/>
            <person name="Lukacs Z."/>
            <person name="Mihaltcheva S."/>
            <person name="Morgado L.N."/>
            <person name="Niskanen T."/>
            <person name="Noordeloos M.E."/>
            <person name="Ohm R.A."/>
            <person name="Ortiz-Santana B."/>
            <person name="Ovrebo C."/>
            <person name="Racz N."/>
            <person name="Riley R."/>
            <person name="Savchenko A."/>
            <person name="Shiryaev A."/>
            <person name="Soop K."/>
            <person name="Spirin V."/>
            <person name="Szebenyi C."/>
            <person name="Tomsovsky M."/>
            <person name="Tulloss R.E."/>
            <person name="Uehling J."/>
            <person name="Grigoriev I.V."/>
            <person name="Vagvolgyi C."/>
            <person name="Papp T."/>
            <person name="Martin F.M."/>
            <person name="Miettinen O."/>
            <person name="Hibbett D.S."/>
            <person name="Nagy L.G."/>
        </authorList>
    </citation>
    <scope>NUCLEOTIDE SEQUENCE [LARGE SCALE GENOMIC DNA]</scope>
    <source>
        <strain evidence="1 2">NL-1719</strain>
    </source>
</reference>
<proteinExistence type="predicted"/>